<keyword evidence="1" id="KW-0732">Signal</keyword>
<keyword evidence="3" id="KW-1185">Reference proteome</keyword>
<feature type="chain" id="PRO_5045262086" evidence="1">
    <location>
        <begin position="20"/>
        <end position="215"/>
    </location>
</feature>
<reference evidence="3" key="1">
    <citation type="journal article" date="2019" name="Int. J. Syst. Evol. Microbiol.">
        <title>The Global Catalogue of Microorganisms (GCM) 10K type strain sequencing project: providing services to taxonomists for standard genome sequencing and annotation.</title>
        <authorList>
            <consortium name="The Broad Institute Genomics Platform"/>
            <consortium name="The Broad Institute Genome Sequencing Center for Infectious Disease"/>
            <person name="Wu L."/>
            <person name="Ma J."/>
        </authorList>
    </citation>
    <scope>NUCLEOTIDE SEQUENCE [LARGE SCALE GENOMIC DNA]</scope>
    <source>
        <strain evidence="3">KCTC 52232</strain>
    </source>
</reference>
<organism evidence="2 3">
    <name type="scientific">Mucilaginibacter antarcticus</name>
    <dbReference type="NCBI Taxonomy" id="1855725"/>
    <lineage>
        <taxon>Bacteria</taxon>
        <taxon>Pseudomonadati</taxon>
        <taxon>Bacteroidota</taxon>
        <taxon>Sphingobacteriia</taxon>
        <taxon>Sphingobacteriales</taxon>
        <taxon>Sphingobacteriaceae</taxon>
        <taxon>Mucilaginibacter</taxon>
    </lineage>
</organism>
<evidence type="ECO:0000313" key="2">
    <source>
        <dbReference type="EMBL" id="MFD2863508.1"/>
    </source>
</evidence>
<name>A0ABW5XLH6_9SPHI</name>
<dbReference type="EMBL" id="JBHUON010000002">
    <property type="protein sequence ID" value="MFD2863508.1"/>
    <property type="molecule type" value="Genomic_DNA"/>
</dbReference>
<sequence>MKNLIALFVFITTSTTVYGQQFNQNNNVPDYLKKIDTPRVYHTTTKLPPVPRFTKDKLNNDTSGFVKSPLMMLKLKPSGKLVKSFPSLGFIKQEDIASMEILKDKPADSLYGVKAKYGVIILELVSTVKTYTIPQFLTHFSIGKQDQRLPIYMDFNLLGNMAGMLITEGDTKSVTVEKNNAGKKYINILSNQYPKLRIYLRNDKEEHQEWGNGLK</sequence>
<gene>
    <name evidence="2" type="ORF">ACFSYC_02305</name>
</gene>
<proteinExistence type="predicted"/>
<evidence type="ECO:0000313" key="3">
    <source>
        <dbReference type="Proteomes" id="UP001597601"/>
    </source>
</evidence>
<protein>
    <submittedName>
        <fullName evidence="2">Uncharacterized protein</fullName>
    </submittedName>
</protein>
<feature type="signal peptide" evidence="1">
    <location>
        <begin position="1"/>
        <end position="19"/>
    </location>
</feature>
<comment type="caution">
    <text evidence="2">The sequence shown here is derived from an EMBL/GenBank/DDBJ whole genome shotgun (WGS) entry which is preliminary data.</text>
</comment>
<evidence type="ECO:0000256" key="1">
    <source>
        <dbReference type="SAM" id="SignalP"/>
    </source>
</evidence>
<accession>A0ABW5XLH6</accession>
<dbReference type="RefSeq" id="WP_377123098.1">
    <property type="nucleotide sequence ID" value="NZ_JBHUON010000002.1"/>
</dbReference>
<dbReference type="Proteomes" id="UP001597601">
    <property type="component" value="Unassembled WGS sequence"/>
</dbReference>